<evidence type="ECO:0000313" key="7">
    <source>
        <dbReference type="EMBL" id="GAA3932979.1"/>
    </source>
</evidence>
<dbReference type="PANTHER" id="PTHR37481">
    <property type="entry name" value="LIPOPOLYSACCHARIDE EXPORT SYSTEM PROTEIN LPTC"/>
    <property type="match status" value="1"/>
</dbReference>
<gene>
    <name evidence="6 7" type="primary">lptC</name>
    <name evidence="7" type="ORF">GCM10022229_28350</name>
</gene>
<protein>
    <recommendedName>
        <fullName evidence="6">Lipopolysaccharide export system protein LptC</fullName>
    </recommendedName>
</protein>
<comment type="subunit">
    <text evidence="6">Component of the lipopolysaccharide transport and assembly complex. Interacts with LptA and the LptBFG transporter complex.</text>
</comment>
<keyword evidence="5 6" id="KW-0472">Membrane</keyword>
<dbReference type="PANTHER" id="PTHR37481:SF1">
    <property type="entry name" value="LIPOPOLYSACCHARIDE EXPORT SYSTEM PROTEIN LPTC"/>
    <property type="match status" value="1"/>
</dbReference>
<keyword evidence="8" id="KW-1185">Reference proteome</keyword>
<evidence type="ECO:0000256" key="6">
    <source>
        <dbReference type="HAMAP-Rule" id="MF_01915"/>
    </source>
</evidence>
<dbReference type="RefSeq" id="WP_344760680.1">
    <property type="nucleotide sequence ID" value="NZ_BAAAZU010000031.1"/>
</dbReference>
<proteinExistence type="inferred from homology"/>
<evidence type="ECO:0000313" key="8">
    <source>
        <dbReference type="Proteomes" id="UP001501727"/>
    </source>
</evidence>
<dbReference type="HAMAP" id="MF_01915">
    <property type="entry name" value="LPS_assembly_LptC"/>
    <property type="match status" value="1"/>
</dbReference>
<comment type="function">
    <text evidence="6">Involved in the assembly of lipopolysaccharide (LPS). Required for the translocation of LPS from the inner membrane to the outer membrane. Facilitates the transfer of LPS from the inner membrane to the periplasmic protein LptA. Could be a docking site for LptA.</text>
</comment>
<reference evidence="8" key="1">
    <citation type="journal article" date="2019" name="Int. J. Syst. Evol. Microbiol.">
        <title>The Global Catalogue of Microorganisms (GCM) 10K type strain sequencing project: providing services to taxonomists for standard genome sequencing and annotation.</title>
        <authorList>
            <consortium name="The Broad Institute Genomics Platform"/>
            <consortium name="The Broad Institute Genome Sequencing Center for Infectious Disease"/>
            <person name="Wu L."/>
            <person name="Ma J."/>
        </authorList>
    </citation>
    <scope>NUCLEOTIDE SEQUENCE [LARGE SCALE GENOMIC DNA]</scope>
    <source>
        <strain evidence="8">JCM 16916</strain>
    </source>
</reference>
<dbReference type="InterPro" id="IPR026265">
    <property type="entry name" value="LptC"/>
</dbReference>
<keyword evidence="4 6" id="KW-1133">Transmembrane helix</keyword>
<organism evidence="7 8">
    <name type="scientific">Luteimonas lutimaris</name>
    <dbReference type="NCBI Taxonomy" id="698645"/>
    <lineage>
        <taxon>Bacteria</taxon>
        <taxon>Pseudomonadati</taxon>
        <taxon>Pseudomonadota</taxon>
        <taxon>Gammaproteobacteria</taxon>
        <taxon>Lysobacterales</taxon>
        <taxon>Lysobacteraceae</taxon>
        <taxon>Luteimonas</taxon>
    </lineage>
</organism>
<comment type="caution">
    <text evidence="7">The sequence shown here is derived from an EMBL/GenBank/DDBJ whole genome shotgun (WGS) entry which is preliminary data.</text>
</comment>
<evidence type="ECO:0000256" key="1">
    <source>
        <dbReference type="ARBA" id="ARBA00022475"/>
    </source>
</evidence>
<evidence type="ECO:0000256" key="2">
    <source>
        <dbReference type="ARBA" id="ARBA00022519"/>
    </source>
</evidence>
<keyword evidence="2 6" id="KW-0997">Cell inner membrane</keyword>
<evidence type="ECO:0000256" key="4">
    <source>
        <dbReference type="ARBA" id="ARBA00022989"/>
    </source>
</evidence>
<dbReference type="InterPro" id="IPR010664">
    <property type="entry name" value="LipoPS_assembly_LptC-rel"/>
</dbReference>
<dbReference type="Proteomes" id="UP001501727">
    <property type="component" value="Unassembled WGS sequence"/>
</dbReference>
<sequence length="186" mass="20538">MSWRGTLTLVLLVAAGITGWSAWRQRATQPVADTGPARPDYVLHDFELVALDKQGKEAFMLRAPELTRSPDDKTLSIATPLFLIPDNEGQRWQLRSKTGWVAADNSEVRLRGKVEATSPPSDARPTVMKTEQLNIFPDKDEATSPVLVTVTSPASTMRGTGMRADLATNRIELLSKVSMSHEPTRR</sequence>
<comment type="similarity">
    <text evidence="6">Belongs to the LptC family.</text>
</comment>
<dbReference type="NCBIfam" id="TIGR04409">
    <property type="entry name" value="LptC_YrbK"/>
    <property type="match status" value="1"/>
</dbReference>
<accession>A0ABP7MZ20</accession>
<name>A0ABP7MZ20_9GAMM</name>
<dbReference type="Gene3D" id="2.60.450.10">
    <property type="entry name" value="Lipopolysaccharide (LPS) transport protein A like domain"/>
    <property type="match status" value="1"/>
</dbReference>
<comment type="subcellular location">
    <subcellularLocation>
        <location evidence="6">Cell inner membrane</location>
        <topology evidence="6">Single-pass membrane protein</topology>
    </subcellularLocation>
</comment>
<evidence type="ECO:0000256" key="3">
    <source>
        <dbReference type="ARBA" id="ARBA00022692"/>
    </source>
</evidence>
<keyword evidence="3 6" id="KW-0812">Transmembrane</keyword>
<keyword evidence="1 6" id="KW-1003">Cell membrane</keyword>
<dbReference type="Pfam" id="PF06835">
    <property type="entry name" value="LptC"/>
    <property type="match status" value="1"/>
</dbReference>
<dbReference type="EMBL" id="BAAAZU010000031">
    <property type="protein sequence ID" value="GAA3932979.1"/>
    <property type="molecule type" value="Genomic_DNA"/>
</dbReference>
<dbReference type="InterPro" id="IPR052363">
    <property type="entry name" value="LPS_export_LptC"/>
</dbReference>
<evidence type="ECO:0000256" key="5">
    <source>
        <dbReference type="ARBA" id="ARBA00023136"/>
    </source>
</evidence>